<dbReference type="STRING" id="937777.Deipe_2644"/>
<evidence type="ECO:0000256" key="1">
    <source>
        <dbReference type="SAM" id="SignalP"/>
    </source>
</evidence>
<feature type="signal peptide" evidence="1">
    <location>
        <begin position="1"/>
        <end position="22"/>
    </location>
</feature>
<evidence type="ECO:0000313" key="3">
    <source>
        <dbReference type="Proteomes" id="UP000010467"/>
    </source>
</evidence>
<organism evidence="2 3">
    <name type="scientific">Deinococcus peraridilitoris (strain DSM 19664 / LMG 22246 / CIP 109416 / KR-200)</name>
    <dbReference type="NCBI Taxonomy" id="937777"/>
    <lineage>
        <taxon>Bacteria</taxon>
        <taxon>Thermotogati</taxon>
        <taxon>Deinococcota</taxon>
        <taxon>Deinococci</taxon>
        <taxon>Deinococcales</taxon>
        <taxon>Deinococcaceae</taxon>
        <taxon>Deinococcus</taxon>
    </lineage>
</organism>
<feature type="chain" id="PRO_5003939106" description="PEGA domain-containing protein" evidence="1">
    <location>
        <begin position="23"/>
        <end position="96"/>
    </location>
</feature>
<dbReference type="Proteomes" id="UP000010467">
    <property type="component" value="Chromosome"/>
</dbReference>
<evidence type="ECO:0000313" key="2">
    <source>
        <dbReference type="EMBL" id="AFZ68109.1"/>
    </source>
</evidence>
<reference evidence="3" key="1">
    <citation type="submission" date="2012-03" db="EMBL/GenBank/DDBJ databases">
        <title>Complete sequence of chromosome of Deinococcus peraridilitoris DSM 19664.</title>
        <authorList>
            <person name="Lucas S."/>
            <person name="Copeland A."/>
            <person name="Lapidus A."/>
            <person name="Glavina del Rio T."/>
            <person name="Dalin E."/>
            <person name="Tice H."/>
            <person name="Bruce D."/>
            <person name="Goodwin L."/>
            <person name="Pitluck S."/>
            <person name="Peters L."/>
            <person name="Mikhailova N."/>
            <person name="Lu M."/>
            <person name="Kyrpides N."/>
            <person name="Mavromatis K."/>
            <person name="Ivanova N."/>
            <person name="Brettin T."/>
            <person name="Detter J.C."/>
            <person name="Han C."/>
            <person name="Larimer F."/>
            <person name="Land M."/>
            <person name="Hauser L."/>
            <person name="Markowitz V."/>
            <person name="Cheng J.-F."/>
            <person name="Hugenholtz P."/>
            <person name="Woyke T."/>
            <person name="Wu D."/>
            <person name="Pukall R."/>
            <person name="Steenblock K."/>
            <person name="Brambilla E."/>
            <person name="Klenk H.-P."/>
            <person name="Eisen J.A."/>
        </authorList>
    </citation>
    <scope>NUCLEOTIDE SEQUENCE [LARGE SCALE GENOMIC DNA]</scope>
    <source>
        <strain evidence="3">DSM 19664 / LMG 22246 / CIP 109416 / KR-200</strain>
    </source>
</reference>
<proteinExistence type="predicted"/>
<dbReference type="KEGG" id="dpd:Deipe_2644"/>
<keyword evidence="1" id="KW-0732">Signal</keyword>
<protein>
    <recommendedName>
        <fullName evidence="4">PEGA domain-containing protein</fullName>
    </recommendedName>
</protein>
<dbReference type="RefSeq" id="WP_015236411.1">
    <property type="nucleotide sequence ID" value="NC_019793.1"/>
</dbReference>
<name>L0A3X2_DEIPD</name>
<gene>
    <name evidence="2" type="ordered locus">Deipe_2644</name>
</gene>
<dbReference type="PATRIC" id="fig|937777.3.peg.2653"/>
<dbReference type="EMBL" id="CP003382">
    <property type="protein sequence ID" value="AFZ68109.1"/>
    <property type="molecule type" value="Genomic_DNA"/>
</dbReference>
<dbReference type="HOGENOM" id="CLU_2355100_0_0_0"/>
<accession>L0A3X2</accession>
<dbReference type="AlphaFoldDB" id="L0A3X2"/>
<dbReference type="OrthoDB" id="9897996at2"/>
<keyword evidence="3" id="KW-1185">Reference proteome</keyword>
<sequence length="96" mass="10325">MRYSNLTLLGMLALLLPSCTLAIQPRPYNVTVDNSRCFTTATVFIDGQNVGTVPGGGLRSFPVTSGIHEINVDNDLIGSRSIRVQGDLTWRGGTCL</sequence>
<evidence type="ECO:0008006" key="4">
    <source>
        <dbReference type="Google" id="ProtNLM"/>
    </source>
</evidence>